<accession>A0A3Q7GDQ9</accession>
<evidence type="ECO:0000313" key="3">
    <source>
        <dbReference type="EnsemblPlants" id="Solyc05g015093.1.1"/>
    </source>
</evidence>
<name>A0A3Q7GDQ9_SOLLC</name>
<feature type="region of interest" description="Disordered" evidence="1">
    <location>
        <begin position="280"/>
        <end position="314"/>
    </location>
</feature>
<evidence type="ECO:0000259" key="2">
    <source>
        <dbReference type="Pfam" id="PF09331"/>
    </source>
</evidence>
<keyword evidence="4" id="KW-1185">Reference proteome</keyword>
<proteinExistence type="predicted"/>
<feature type="compositionally biased region" description="Acidic residues" evidence="1">
    <location>
        <begin position="193"/>
        <end position="202"/>
    </location>
</feature>
<reference evidence="3" key="1">
    <citation type="journal article" date="2012" name="Nature">
        <title>The tomato genome sequence provides insights into fleshy fruit evolution.</title>
        <authorList>
            <consortium name="Tomato Genome Consortium"/>
        </authorList>
    </citation>
    <scope>NUCLEOTIDE SEQUENCE [LARGE SCALE GENOMIC DNA]</scope>
    <source>
        <strain evidence="3">cv. Heinz 1706</strain>
    </source>
</reference>
<dbReference type="EnsemblPlants" id="Solyc05g015093.1.1">
    <property type="protein sequence ID" value="Solyc05g015093.1.1"/>
    <property type="gene ID" value="Solyc05g015093.1"/>
</dbReference>
<reference evidence="3" key="2">
    <citation type="submission" date="2019-01" db="UniProtKB">
        <authorList>
            <consortium name="EnsemblPlants"/>
        </authorList>
    </citation>
    <scope>IDENTIFICATION</scope>
    <source>
        <strain evidence="3">cv. Heinz 1706</strain>
    </source>
</reference>
<feature type="domain" description="DUF1985" evidence="2">
    <location>
        <begin position="4"/>
        <end position="78"/>
    </location>
</feature>
<dbReference type="Pfam" id="PF09331">
    <property type="entry name" value="DUF1985"/>
    <property type="match status" value="1"/>
</dbReference>
<organism evidence="3">
    <name type="scientific">Solanum lycopersicum</name>
    <name type="common">Tomato</name>
    <name type="synonym">Lycopersicon esculentum</name>
    <dbReference type="NCBI Taxonomy" id="4081"/>
    <lineage>
        <taxon>Eukaryota</taxon>
        <taxon>Viridiplantae</taxon>
        <taxon>Streptophyta</taxon>
        <taxon>Embryophyta</taxon>
        <taxon>Tracheophyta</taxon>
        <taxon>Spermatophyta</taxon>
        <taxon>Magnoliopsida</taxon>
        <taxon>eudicotyledons</taxon>
        <taxon>Gunneridae</taxon>
        <taxon>Pentapetalae</taxon>
        <taxon>asterids</taxon>
        <taxon>lamiids</taxon>
        <taxon>Solanales</taxon>
        <taxon>Solanaceae</taxon>
        <taxon>Solanoideae</taxon>
        <taxon>Solaneae</taxon>
        <taxon>Solanum</taxon>
        <taxon>Solanum subgen. Lycopersicon</taxon>
    </lineage>
</organism>
<protein>
    <recommendedName>
        <fullName evidence="2">DUF1985 domain-containing protein</fullName>
    </recommendedName>
</protein>
<feature type="region of interest" description="Disordered" evidence="1">
    <location>
        <begin position="158"/>
        <end position="206"/>
    </location>
</feature>
<evidence type="ECO:0000313" key="4">
    <source>
        <dbReference type="Proteomes" id="UP000004994"/>
    </source>
</evidence>
<feature type="compositionally biased region" description="Basic and acidic residues" evidence="1">
    <location>
        <begin position="280"/>
        <end position="291"/>
    </location>
</feature>
<dbReference type="PANTHER" id="PTHR48474">
    <property type="entry name" value="DUF1985 DOMAIN-CONTAINING PROTEIN"/>
    <property type="match status" value="1"/>
</dbReference>
<evidence type="ECO:0000256" key="1">
    <source>
        <dbReference type="SAM" id="MobiDB-lite"/>
    </source>
</evidence>
<dbReference type="InterPro" id="IPR015410">
    <property type="entry name" value="DUF1985"/>
</dbReference>
<dbReference type="Gramene" id="Solyc05g015093.1.1">
    <property type="protein sequence ID" value="Solyc05g015093.1.1"/>
    <property type="gene ID" value="Solyc05g015093.1"/>
</dbReference>
<sequence length="429" mass="49867">MALELNCSSRQAFVMRVNGSTLRLTLREFALISGLNCVNEENDFIFDESESNRFMEKYFEGVKLIRKIDIMRSFHRKWKAQSVSMGEKSFLFDEEETEQEVAQKVDDHIPRLLNWQTTNESRRYKKLMNTIFSDVNNKIKFRNITPNQRELEVLQLPSEGIENQAPPQYSDSSADDLDDELIDNNDDPREGSCDDQDSDDDFQAPPPQAVKVAKNLEPRISVKQPMKKNVVSKKRTRGSEVEGWLKELSDFIKEVKQEFVEIRNLINDNFKTVLTAINSTRDEQEHSDDHIVPPNSNDEDGYEPPYTSNKESPSNQVLVVQCDKLESGNSEDALQQRQIKPLSMSIWVRTLIYRKHDQDHYKKNLAEIPVAINLGVLLIDNKNWFYNLYFKGKLLNNSHVDVILYYLRKEAKYDVGGSYKYTTVDSCHW</sequence>
<dbReference type="AlphaFoldDB" id="A0A3Q7GDQ9"/>
<dbReference type="InParanoid" id="A0A3Q7GDQ9"/>
<dbReference type="PANTHER" id="PTHR48474:SF1">
    <property type="entry name" value="DUF1985 DOMAIN-CONTAINING PROTEIN"/>
    <property type="match status" value="1"/>
</dbReference>
<feature type="compositionally biased region" description="Acidic residues" evidence="1">
    <location>
        <begin position="173"/>
        <end position="185"/>
    </location>
</feature>
<dbReference type="Proteomes" id="UP000004994">
    <property type="component" value="Chromosome 5"/>
</dbReference>